<evidence type="ECO:0000313" key="2">
    <source>
        <dbReference type="EMBL" id="NEI36269.1"/>
    </source>
</evidence>
<feature type="compositionally biased region" description="Basic and acidic residues" evidence="1">
    <location>
        <begin position="56"/>
        <end position="65"/>
    </location>
</feature>
<evidence type="ECO:0000313" key="3">
    <source>
        <dbReference type="Proteomes" id="UP000471560"/>
    </source>
</evidence>
<reference evidence="2 3" key="1">
    <citation type="submission" date="2019-12" db="EMBL/GenBank/DDBJ databases">
        <title>Rhizobium genotypes associated with high levels of biological nitrogen fixation by grain legumes in a temperate-maritime cropping system.</title>
        <authorList>
            <person name="Maluk M."/>
            <person name="Francesc Ferrando Molina F."/>
            <person name="Lopez Del Egido L."/>
            <person name="Lafos M."/>
            <person name="Langarica-Fuentes A."/>
            <person name="Gebre Yohannes G."/>
            <person name="Young M.W."/>
            <person name="Martin P."/>
            <person name="Gantlett R."/>
            <person name="Kenicer G."/>
            <person name="Hawes C."/>
            <person name="Begg G.S."/>
            <person name="Quilliam R.S."/>
            <person name="Squire G.R."/>
            <person name="Poole P.S."/>
            <person name="Young P.W."/>
            <person name="Iannetta P.M."/>
            <person name="James E.K."/>
        </authorList>
    </citation>
    <scope>NUCLEOTIDE SEQUENCE [LARGE SCALE GENOMIC DNA]</scope>
    <source>
        <strain evidence="2 3">JHI1096</strain>
    </source>
</reference>
<organism evidence="2 3">
    <name type="scientific">Rhizobium leguminosarum</name>
    <dbReference type="NCBI Taxonomy" id="384"/>
    <lineage>
        <taxon>Bacteria</taxon>
        <taxon>Pseudomonadati</taxon>
        <taxon>Pseudomonadota</taxon>
        <taxon>Alphaproteobacteria</taxon>
        <taxon>Hyphomicrobiales</taxon>
        <taxon>Rhizobiaceae</taxon>
        <taxon>Rhizobium/Agrobacterium group</taxon>
        <taxon>Rhizobium</taxon>
    </lineage>
</organism>
<dbReference type="AlphaFoldDB" id="A0A6P0B8S2"/>
<feature type="region of interest" description="Disordered" evidence="1">
    <location>
        <begin position="42"/>
        <end position="65"/>
    </location>
</feature>
<dbReference type="EMBL" id="WUEZ01000023">
    <property type="protein sequence ID" value="NEI36269.1"/>
    <property type="molecule type" value="Genomic_DNA"/>
</dbReference>
<sequence length="65" mass="7338">MKARDTIGLVRRDACHKRHETHAGKEKDLDDQATCRMVSALNVSHDDPGKPQSVNQDERQEVVIT</sequence>
<proteinExistence type="predicted"/>
<accession>A0A6P0B8S2</accession>
<gene>
    <name evidence="2" type="ORF">GR204_20120</name>
</gene>
<dbReference type="Proteomes" id="UP000471560">
    <property type="component" value="Unassembled WGS sequence"/>
</dbReference>
<dbReference type="RefSeq" id="WP_155755748.1">
    <property type="nucleotide sequence ID" value="NZ_CAXURF020000001.1"/>
</dbReference>
<evidence type="ECO:0000256" key="1">
    <source>
        <dbReference type="SAM" id="MobiDB-lite"/>
    </source>
</evidence>
<protein>
    <submittedName>
        <fullName evidence="2">Uncharacterized protein</fullName>
    </submittedName>
</protein>
<comment type="caution">
    <text evidence="2">The sequence shown here is derived from an EMBL/GenBank/DDBJ whole genome shotgun (WGS) entry which is preliminary data.</text>
</comment>
<name>A0A6P0B8S2_RHILE</name>